<keyword evidence="3" id="KW-1185">Reference proteome</keyword>
<feature type="transmembrane region" description="Helical" evidence="1">
    <location>
        <begin position="73"/>
        <end position="91"/>
    </location>
</feature>
<evidence type="ECO:0000313" key="2">
    <source>
        <dbReference type="EMBL" id="CAA0125588.1"/>
    </source>
</evidence>
<protein>
    <submittedName>
        <fullName evidence="2">Uncharacterized protein</fullName>
    </submittedName>
</protein>
<keyword evidence="1" id="KW-1133">Transmembrane helix</keyword>
<evidence type="ECO:0000313" key="3">
    <source>
        <dbReference type="Proteomes" id="UP000441399"/>
    </source>
</evidence>
<sequence length="92" mass="10238">MTEVAVFFLMSVIVLPIALNWFSVSYQFWHIGLIALVASVTQHILPIGLGVISFAASIFTAFVITQHKDVRDLFYAIAISRLSMVPVLMLVQ</sequence>
<proteinExistence type="predicted"/>
<dbReference type="AlphaFoldDB" id="A0A5S9R1I6"/>
<gene>
    <name evidence="2" type="ORF">OPDIPICF_03477</name>
</gene>
<name>A0A5S9R1I6_9GAMM</name>
<accession>A0A5S9R1I6</accession>
<keyword evidence="1" id="KW-0472">Membrane</keyword>
<feature type="transmembrane region" description="Helical" evidence="1">
    <location>
        <begin position="44"/>
        <end position="64"/>
    </location>
</feature>
<keyword evidence="1" id="KW-0812">Transmembrane</keyword>
<dbReference type="EMBL" id="CACSIO010000062">
    <property type="protein sequence ID" value="CAA0125588.1"/>
    <property type="molecule type" value="Genomic_DNA"/>
</dbReference>
<dbReference type="Proteomes" id="UP000441399">
    <property type="component" value="Unassembled WGS sequence"/>
</dbReference>
<evidence type="ECO:0000256" key="1">
    <source>
        <dbReference type="SAM" id="Phobius"/>
    </source>
</evidence>
<reference evidence="2 3" key="1">
    <citation type="submission" date="2019-11" db="EMBL/GenBank/DDBJ databases">
        <authorList>
            <person name="Holert J."/>
        </authorList>
    </citation>
    <scope>NUCLEOTIDE SEQUENCE [LARGE SCALE GENOMIC DNA]</scope>
    <source>
        <strain evidence="2">SB11_3</strain>
    </source>
</reference>
<organism evidence="2 3">
    <name type="scientific">BD1-7 clade bacterium</name>
    <dbReference type="NCBI Taxonomy" id="2029982"/>
    <lineage>
        <taxon>Bacteria</taxon>
        <taxon>Pseudomonadati</taxon>
        <taxon>Pseudomonadota</taxon>
        <taxon>Gammaproteobacteria</taxon>
        <taxon>Cellvibrionales</taxon>
        <taxon>Spongiibacteraceae</taxon>
        <taxon>BD1-7 clade</taxon>
    </lineage>
</organism>